<dbReference type="Proteomes" id="UP001155483">
    <property type="component" value="Unassembled WGS sequence"/>
</dbReference>
<dbReference type="InterPro" id="IPR027039">
    <property type="entry name" value="Crtac1"/>
</dbReference>
<dbReference type="PROSITE" id="PS51257">
    <property type="entry name" value="PROKAR_LIPOPROTEIN"/>
    <property type="match status" value="1"/>
</dbReference>
<sequence>MVYRCIHITLFLFILYSCHTPQAEPPLFTVLDHTQTGLHFTNKLTTTPEFNMFNYMYFYNGAGVGAGDFNNDGLIDLFFASNQGDNKLYLNKGGLQFKDVTAEAAIPQDGGWSTGVSVVDINSDGLLDIYVCKVGHYETLHGRNQFLICQGIKNGIPVYVDKAKEYGLDFAGFSTQAAFFDYDLDGDLDMYLLNHAVHQNGSFAERKMFLGTYDSLSGDRLYRNESMSHFTDVTRPSGINSSSIGYGLGIAISDINLDGYPDIYIGNDFHENDYLYINQHNGTFKEDLTNCIGHTSKFSMGVDIADINNDALPEIISLDMMPYDPYILKRSLGEDEYNVFNMKLAYGYAPQYPNNCLQLNRGNGMFSEVGMYAGVYATDWSWAPLWMDFDNDGLKDLFVSNGIPRRLNDIDYVNFVSNKDMQGKIQANSVSEKEMTMINNFPQIKLPNQFFRNKGAALFEDSKNRIDGAVATFSNGAVYADFDNDGDLDLVVNDIDEPALLYQNRSNDDKGSAFVEITLNGPGGNRNAVGARVIVFAAGEMRTYEKYEAKGFQSSMEIPIHIGLNKTKVDSMVLIWPDNTYQLIPVPLRSSQIRIGYKPGLQQFNYHTLTSKRSNAAFQVQDITRQVNLLHRHEENPFVEFDREPLIPHMVSREGPALTVGDANGDGREDVFIGSSKGTKSVLFVQQPSGKFKKSSQPGIDKDSTYEDVDAVWADVNNDNHLDLVIASGGNEYYGTDEHLMPRVYINDGKGGLVRKEDAFTGLYLTASCVVPYDFTGDGAVDLFIGGRAVPWEYGQVPRSYLLQNDGQGRFKDVTPQWCRDLANVGFVKGAVWCDVDKDGDSDLVLALEWDGICALINEKGRFVKKMLTEKKGWWNFTLSIDIDGDGDIDLIAGNLGKNNRLKADENSPVRLYYNDFDGNGKKEQILTYYLGGKEIPFASKAELEKQIPILKKKFLYAEDFAKASLKELFTEDKLKNAQVLTADYFSNAVLINEGNWKFTVRELPWQAQLTCYKDAVIVNANNDHLPDVFMGGNFYDNTIQMGRYDADYGTLLINKGHGNFEYQSLNGVILKGQVRHIRKLTLANKEAYVLVQNNDSVKVLHPAP</sequence>
<evidence type="ECO:0000313" key="4">
    <source>
        <dbReference type="EMBL" id="MCU7552586.1"/>
    </source>
</evidence>
<dbReference type="InterPro" id="IPR013517">
    <property type="entry name" value="FG-GAP"/>
</dbReference>
<accession>A0A9X2Y0U1</accession>
<dbReference type="Gene3D" id="2.130.10.130">
    <property type="entry name" value="Integrin alpha, N-terminal"/>
    <property type="match status" value="3"/>
</dbReference>
<dbReference type="EMBL" id="JAOTIF010000038">
    <property type="protein sequence ID" value="MCU7552586.1"/>
    <property type="molecule type" value="Genomic_DNA"/>
</dbReference>
<dbReference type="SUPFAM" id="SSF69318">
    <property type="entry name" value="Integrin alpha N-terminal domain"/>
    <property type="match status" value="2"/>
</dbReference>
<keyword evidence="1 2" id="KW-0732">Signal</keyword>
<organism evidence="4 5">
    <name type="scientific">Paraflavisolibacter caeni</name>
    <dbReference type="NCBI Taxonomy" id="2982496"/>
    <lineage>
        <taxon>Bacteria</taxon>
        <taxon>Pseudomonadati</taxon>
        <taxon>Bacteroidota</taxon>
        <taxon>Chitinophagia</taxon>
        <taxon>Chitinophagales</taxon>
        <taxon>Chitinophagaceae</taxon>
        <taxon>Paraflavisolibacter</taxon>
    </lineage>
</organism>
<proteinExistence type="predicted"/>
<dbReference type="InterPro" id="IPR028994">
    <property type="entry name" value="Integrin_alpha_N"/>
</dbReference>
<feature type="domain" description="ASPIC/UnbV" evidence="3">
    <location>
        <begin position="528"/>
        <end position="583"/>
    </location>
</feature>
<evidence type="ECO:0000256" key="2">
    <source>
        <dbReference type="SAM" id="SignalP"/>
    </source>
</evidence>
<feature type="signal peptide" evidence="2">
    <location>
        <begin position="1"/>
        <end position="23"/>
    </location>
</feature>
<gene>
    <name evidence="4" type="ORF">OCK74_25935</name>
</gene>
<dbReference type="RefSeq" id="WP_279300023.1">
    <property type="nucleotide sequence ID" value="NZ_JAOTIF010000038.1"/>
</dbReference>
<dbReference type="InterPro" id="IPR011519">
    <property type="entry name" value="UnbV_ASPIC"/>
</dbReference>
<reference evidence="4" key="2">
    <citation type="submission" date="2023-04" db="EMBL/GenBank/DDBJ databases">
        <title>Paracnuella aquatica gen. nov., sp. nov., a member of the family Chitinophagaceae isolated from a hot spring.</title>
        <authorList>
            <person name="Wang C."/>
        </authorList>
    </citation>
    <scope>NUCLEOTIDE SEQUENCE</scope>
    <source>
        <strain evidence="4">LB-8</strain>
    </source>
</reference>
<feature type="chain" id="PRO_5040967795" evidence="2">
    <location>
        <begin position="24"/>
        <end position="1105"/>
    </location>
</feature>
<dbReference type="Pfam" id="PF13517">
    <property type="entry name" value="FG-GAP_3"/>
    <property type="match status" value="3"/>
</dbReference>
<comment type="caution">
    <text evidence="4">The sequence shown here is derived from an EMBL/GenBank/DDBJ whole genome shotgun (WGS) entry which is preliminary data.</text>
</comment>
<dbReference type="PANTHER" id="PTHR16026">
    <property type="entry name" value="CARTILAGE ACIDIC PROTEIN 1"/>
    <property type="match status" value="1"/>
</dbReference>
<reference evidence="4" key="1">
    <citation type="submission" date="2022-09" db="EMBL/GenBank/DDBJ databases">
        <authorList>
            <person name="Yuan C."/>
            <person name="Ke Z."/>
        </authorList>
    </citation>
    <scope>NUCLEOTIDE SEQUENCE</scope>
    <source>
        <strain evidence="4">LB-8</strain>
    </source>
</reference>
<name>A0A9X2Y0U1_9BACT</name>
<evidence type="ECO:0000313" key="5">
    <source>
        <dbReference type="Proteomes" id="UP001155483"/>
    </source>
</evidence>
<dbReference type="Pfam" id="PF07593">
    <property type="entry name" value="UnbV_ASPIC"/>
    <property type="match status" value="1"/>
</dbReference>
<evidence type="ECO:0000259" key="3">
    <source>
        <dbReference type="Pfam" id="PF07593"/>
    </source>
</evidence>
<dbReference type="PANTHER" id="PTHR16026:SF0">
    <property type="entry name" value="CARTILAGE ACIDIC PROTEIN 1"/>
    <property type="match status" value="1"/>
</dbReference>
<dbReference type="AlphaFoldDB" id="A0A9X2Y0U1"/>
<keyword evidence="5" id="KW-1185">Reference proteome</keyword>
<protein>
    <submittedName>
        <fullName evidence="4">VCBS repeat-containing protein</fullName>
    </submittedName>
</protein>
<evidence type="ECO:0000256" key="1">
    <source>
        <dbReference type="ARBA" id="ARBA00022729"/>
    </source>
</evidence>